<evidence type="ECO:0000313" key="5">
    <source>
        <dbReference type="EMBL" id="KAK1931061.1"/>
    </source>
</evidence>
<dbReference type="SMART" id="SM00220">
    <property type="entry name" value="S_TKc"/>
    <property type="match status" value="1"/>
</dbReference>
<dbReference type="PANTHER" id="PTHR44329">
    <property type="entry name" value="SERINE/THREONINE-PROTEIN KINASE TNNI3K-RELATED"/>
    <property type="match status" value="1"/>
</dbReference>
<comment type="caution">
    <text evidence="5">The sequence shown here is derived from an EMBL/GenBank/DDBJ whole genome shotgun (WGS) entry which is preliminary data.</text>
</comment>
<keyword evidence="6" id="KW-1185">Reference proteome</keyword>
<feature type="compositionally biased region" description="Low complexity" evidence="1">
    <location>
        <begin position="197"/>
        <end position="225"/>
    </location>
</feature>
<dbReference type="GO" id="GO:0004674">
    <property type="term" value="F:protein serine/threonine kinase activity"/>
    <property type="evidence" value="ECO:0007669"/>
    <property type="project" value="TreeGrafter"/>
</dbReference>
<keyword evidence="5" id="KW-0418">Kinase</keyword>
<evidence type="ECO:0000256" key="2">
    <source>
        <dbReference type="SAM" id="Phobius"/>
    </source>
</evidence>
<dbReference type="PROSITE" id="PS50011">
    <property type="entry name" value="PROTEIN_KINASE_DOM"/>
    <property type="match status" value="1"/>
</dbReference>
<dbReference type="Gene3D" id="3.30.200.20">
    <property type="entry name" value="Phosphorylase Kinase, domain 1"/>
    <property type="match status" value="1"/>
</dbReference>
<dbReference type="Proteomes" id="UP001259832">
    <property type="component" value="Unassembled WGS sequence"/>
</dbReference>
<dbReference type="Gene3D" id="1.10.510.10">
    <property type="entry name" value="Transferase(Phosphotransferase) domain 1"/>
    <property type="match status" value="1"/>
</dbReference>
<dbReference type="GO" id="GO:0005524">
    <property type="term" value="F:ATP binding"/>
    <property type="evidence" value="ECO:0007669"/>
    <property type="project" value="InterPro"/>
</dbReference>
<keyword evidence="2" id="KW-1133">Transmembrane helix</keyword>
<dbReference type="EMBL" id="JASMQC010000035">
    <property type="protein sequence ID" value="KAK1931061.1"/>
    <property type="molecule type" value="Genomic_DNA"/>
</dbReference>
<evidence type="ECO:0000313" key="6">
    <source>
        <dbReference type="Proteomes" id="UP001259832"/>
    </source>
</evidence>
<accession>A0AAD9G3H8</accession>
<organism evidence="5 6">
    <name type="scientific">Phytophthora citrophthora</name>
    <dbReference type="NCBI Taxonomy" id="4793"/>
    <lineage>
        <taxon>Eukaryota</taxon>
        <taxon>Sar</taxon>
        <taxon>Stramenopiles</taxon>
        <taxon>Oomycota</taxon>
        <taxon>Peronosporomycetes</taxon>
        <taxon>Peronosporales</taxon>
        <taxon>Peronosporaceae</taxon>
        <taxon>Phytophthora</taxon>
    </lineage>
</organism>
<dbReference type="InterPro" id="IPR011009">
    <property type="entry name" value="Kinase-like_dom_sf"/>
</dbReference>
<sequence length="584" mass="63389">MSWGAVAAVVLMTGFQQLSLAATTFDTYSYYALREQCDGTPSRVDSYEAGFFEPYLSCENACNDSSSSWKSHNTVCNSSDYKENIATAFGSTSYLLLEAFESDCETFRGAVGLASGNCKQVIMYVEEWEFSVYETIQFTANGTLSVRYFTDQSCSSPINGSVTLTFQIDAQDTDVTSDLLNSSTCDGNGYQWTYFTGSSSSSSSATTIPSSSVAADSSSSSESTSGTNVKLIAGTIGGVFAILLALFGYVLYRRNTTGKHPQPGYSRGPATPDCLTGGSLDRTHSGQTGLWSDDVITAKRIPRRDIQIGQLISRGAYGEVYEGLFDDTRVAVKMLSPETRSVIRYVNGFLAEAKLSAGMNHPNIVSFIGVAWKSLSDLCIVLEFMDGGDLRTLLNKYQEMDYPVGIDRQKATIALQVCHALTYLHSLAPPVLHRDLKSRNILLSRSLDAKLTDFGISKENLNQTMTAGVGTSLWMAPEVMLGGHYGDKADMFSFGVVLSELDLHTLPYAHVMDQSTGKGLTEPVVLQHVAMGRLSVGFSKRNPQALIDLGRACVSVDPRLRPTAAEALYKIQVVLAEISVNIFI</sequence>
<name>A0AAD9G3H8_9STRA</name>
<reference evidence="5" key="1">
    <citation type="submission" date="2023-08" db="EMBL/GenBank/DDBJ databases">
        <title>Reference Genome Resource for the Citrus Pathogen Phytophthora citrophthora.</title>
        <authorList>
            <person name="Moller H."/>
            <person name="Coetzee B."/>
            <person name="Rose L.J."/>
            <person name="Van Niekerk J.M."/>
        </authorList>
    </citation>
    <scope>NUCLEOTIDE SEQUENCE</scope>
    <source>
        <strain evidence="5">STE-U-9442</strain>
    </source>
</reference>
<feature type="domain" description="Protein kinase" evidence="4">
    <location>
        <begin position="306"/>
        <end position="575"/>
    </location>
</feature>
<evidence type="ECO:0000256" key="3">
    <source>
        <dbReference type="SAM" id="SignalP"/>
    </source>
</evidence>
<dbReference type="Pfam" id="PF00069">
    <property type="entry name" value="Pkinase"/>
    <property type="match status" value="1"/>
</dbReference>
<gene>
    <name evidence="5" type="ORF">P3T76_013250</name>
</gene>
<keyword evidence="2" id="KW-0812">Transmembrane</keyword>
<keyword evidence="2" id="KW-0472">Membrane</keyword>
<feature type="chain" id="PRO_5042247290" evidence="3">
    <location>
        <begin position="22"/>
        <end position="584"/>
    </location>
</feature>
<protein>
    <submittedName>
        <fullName evidence="5">Serine/threonine-protein kinase STY17</fullName>
    </submittedName>
</protein>
<evidence type="ECO:0000259" key="4">
    <source>
        <dbReference type="PROSITE" id="PS50011"/>
    </source>
</evidence>
<dbReference type="SUPFAM" id="SSF56112">
    <property type="entry name" value="Protein kinase-like (PK-like)"/>
    <property type="match status" value="1"/>
</dbReference>
<keyword evidence="5" id="KW-0808">Transferase</keyword>
<feature type="transmembrane region" description="Helical" evidence="2">
    <location>
        <begin position="231"/>
        <end position="252"/>
    </location>
</feature>
<feature type="signal peptide" evidence="3">
    <location>
        <begin position="1"/>
        <end position="21"/>
    </location>
</feature>
<dbReference type="AlphaFoldDB" id="A0AAD9G3H8"/>
<evidence type="ECO:0000256" key="1">
    <source>
        <dbReference type="SAM" id="MobiDB-lite"/>
    </source>
</evidence>
<keyword evidence="3" id="KW-0732">Signal</keyword>
<proteinExistence type="predicted"/>
<dbReference type="InterPro" id="IPR000719">
    <property type="entry name" value="Prot_kinase_dom"/>
</dbReference>
<dbReference type="PROSITE" id="PS00108">
    <property type="entry name" value="PROTEIN_KINASE_ST"/>
    <property type="match status" value="1"/>
</dbReference>
<dbReference type="InterPro" id="IPR008271">
    <property type="entry name" value="Ser/Thr_kinase_AS"/>
</dbReference>
<dbReference type="InterPro" id="IPR051681">
    <property type="entry name" value="Ser/Thr_Kinases-Pseudokinases"/>
</dbReference>
<dbReference type="PANTHER" id="PTHR44329:SF214">
    <property type="entry name" value="PROTEIN KINASE DOMAIN-CONTAINING PROTEIN"/>
    <property type="match status" value="1"/>
</dbReference>
<feature type="region of interest" description="Disordered" evidence="1">
    <location>
        <begin position="197"/>
        <end position="226"/>
    </location>
</feature>